<dbReference type="AlphaFoldDB" id="A0A5N6WIB1"/>
<organism evidence="1 2">
    <name type="scientific">Aspergillus sergii</name>
    <dbReference type="NCBI Taxonomy" id="1034303"/>
    <lineage>
        <taxon>Eukaryota</taxon>
        <taxon>Fungi</taxon>
        <taxon>Dikarya</taxon>
        <taxon>Ascomycota</taxon>
        <taxon>Pezizomycotina</taxon>
        <taxon>Eurotiomycetes</taxon>
        <taxon>Eurotiomycetidae</taxon>
        <taxon>Eurotiales</taxon>
        <taxon>Aspergillaceae</taxon>
        <taxon>Aspergillus</taxon>
        <taxon>Aspergillus subgen. Circumdati</taxon>
    </lineage>
</organism>
<protein>
    <submittedName>
        <fullName evidence="1">Uncharacterized protein</fullName>
    </submittedName>
</protein>
<gene>
    <name evidence="1" type="ORF">BDV39DRAFT_211527</name>
</gene>
<sequence>MDGTLILENLLRADIVNSFNRELDVRLAVRPEGERLLADKYPPHFRYVPNTPAKCEMFRHAILNSLVIRAICKDYFQYTGDHWLSAAFPRAIDPGMSAQNFHRDDTTHPLMQYQSLVATPIPISFVFPLSNFTEESAAT</sequence>
<evidence type="ECO:0000313" key="2">
    <source>
        <dbReference type="Proteomes" id="UP000325945"/>
    </source>
</evidence>
<dbReference type="EMBL" id="ML741911">
    <property type="protein sequence ID" value="KAE8320594.1"/>
    <property type="molecule type" value="Genomic_DNA"/>
</dbReference>
<dbReference type="Pfam" id="PF05721">
    <property type="entry name" value="PhyH"/>
    <property type="match status" value="1"/>
</dbReference>
<accession>A0A5N6WIB1</accession>
<dbReference type="SUPFAM" id="SSF51197">
    <property type="entry name" value="Clavaminate synthase-like"/>
    <property type="match status" value="1"/>
</dbReference>
<proteinExistence type="predicted"/>
<dbReference type="InterPro" id="IPR008775">
    <property type="entry name" value="Phytyl_CoA_dOase-like"/>
</dbReference>
<evidence type="ECO:0000313" key="1">
    <source>
        <dbReference type="EMBL" id="KAE8320594.1"/>
    </source>
</evidence>
<dbReference type="Gene3D" id="2.60.120.620">
    <property type="entry name" value="q2cbj1_9rhob like domain"/>
    <property type="match status" value="1"/>
</dbReference>
<name>A0A5N6WIB1_9EURO</name>
<dbReference type="Proteomes" id="UP000325945">
    <property type="component" value="Unassembled WGS sequence"/>
</dbReference>
<keyword evidence="2" id="KW-1185">Reference proteome</keyword>
<reference evidence="2" key="1">
    <citation type="submission" date="2019-04" db="EMBL/GenBank/DDBJ databases">
        <title>Friends and foes A comparative genomics studyof 23 Aspergillus species from section Flavi.</title>
        <authorList>
            <consortium name="DOE Joint Genome Institute"/>
            <person name="Kjaerbolling I."/>
            <person name="Vesth T."/>
            <person name="Frisvad J.C."/>
            <person name="Nybo J.L."/>
            <person name="Theobald S."/>
            <person name="Kildgaard S."/>
            <person name="Isbrandt T."/>
            <person name="Kuo A."/>
            <person name="Sato A."/>
            <person name="Lyhne E.K."/>
            <person name="Kogle M.E."/>
            <person name="Wiebenga A."/>
            <person name="Kun R.S."/>
            <person name="Lubbers R.J."/>
            <person name="Makela M.R."/>
            <person name="Barry K."/>
            <person name="Chovatia M."/>
            <person name="Clum A."/>
            <person name="Daum C."/>
            <person name="Haridas S."/>
            <person name="He G."/>
            <person name="LaButti K."/>
            <person name="Lipzen A."/>
            <person name="Mondo S."/>
            <person name="Riley R."/>
            <person name="Salamov A."/>
            <person name="Simmons B.A."/>
            <person name="Magnuson J.K."/>
            <person name="Henrissat B."/>
            <person name="Mortensen U.H."/>
            <person name="Larsen T.O."/>
            <person name="Devries R.P."/>
            <person name="Grigoriev I.V."/>
            <person name="Machida M."/>
            <person name="Baker S.E."/>
            <person name="Andersen M.R."/>
        </authorList>
    </citation>
    <scope>NUCLEOTIDE SEQUENCE [LARGE SCALE GENOMIC DNA]</scope>
    <source>
        <strain evidence="2">CBS 130017</strain>
    </source>
</reference>